<dbReference type="STRING" id="860235.AOZ06_38680"/>
<keyword evidence="1" id="KW-1133">Transmembrane helix</keyword>
<dbReference type="GO" id="GO:0005576">
    <property type="term" value="C:extracellular region"/>
    <property type="evidence" value="ECO:0007669"/>
    <property type="project" value="TreeGrafter"/>
</dbReference>
<keyword evidence="1" id="KW-0812">Transmembrane</keyword>
<dbReference type="PANTHER" id="PTHR40765:SF2">
    <property type="entry name" value="ESX-2 SECRETION SYSTEM ATPASE ECCB2"/>
    <property type="match status" value="1"/>
</dbReference>
<dbReference type="AlphaFoldDB" id="A0A0N9I115"/>
<evidence type="ECO:0000256" key="1">
    <source>
        <dbReference type="SAM" id="Phobius"/>
    </source>
</evidence>
<evidence type="ECO:0000313" key="2">
    <source>
        <dbReference type="EMBL" id="ALG12012.1"/>
    </source>
</evidence>
<evidence type="ECO:0000313" key="3">
    <source>
        <dbReference type="Proteomes" id="UP000063699"/>
    </source>
</evidence>
<sequence>MQTQRDHLNAYQFMMGRMSSALVLADPASPEIPARRAIVGMIVGVLLAVLIAIGFVAYGALVPGGNKDWQAKGAMVVEKETGIMLVNVNGRLHPTMNYASARLLGTSGKVAYVSKASLAAAPRGAMLGIPGAPQALPSTQDMSVSDWLACLPGSNDETVPADRAPGIVFDRAVPSVPLPGNRYMLVKSAAGTQYVIWNGTKFKVDDPVVTVALGMATARPVPAPQSWLDALANGPGLAPAAVDRAGSAGGSVGGQPRKIGQLFEHQAANGDAEWFVLRPDGLAPLSRTEFALLSAAGTSPEPVRIDTAAIASAQRSGDQSLLKRLPDLSGSRWFDHSRNTLCLRQTAVGAQVESQIAIAPGGVVAGNSVRVRPGTGVIVGALPIPAGRKVPDRYLITDEGRKYLMPDDDSIKALGFAGAPVRPMAGDMLAAVPSGPVLSQAAAAASEKG</sequence>
<accession>A0A0N9I115</accession>
<protein>
    <recommendedName>
        <fullName evidence="4">Type VII secretion protein EccB</fullName>
    </recommendedName>
</protein>
<dbReference type="Pfam" id="PF05108">
    <property type="entry name" value="T7SS_ESX1_EccB"/>
    <property type="match status" value="1"/>
</dbReference>
<dbReference type="OrthoDB" id="3847604at2"/>
<evidence type="ECO:0008006" key="4">
    <source>
        <dbReference type="Google" id="ProtNLM"/>
    </source>
</evidence>
<dbReference type="RefSeq" id="WP_054293908.1">
    <property type="nucleotide sequence ID" value="NZ_CP012752.1"/>
</dbReference>
<dbReference type="KEGG" id="kphy:AOZ06_38680"/>
<dbReference type="Proteomes" id="UP000063699">
    <property type="component" value="Chromosome"/>
</dbReference>
<organism evidence="2 3">
    <name type="scientific">Kibdelosporangium phytohabitans</name>
    <dbReference type="NCBI Taxonomy" id="860235"/>
    <lineage>
        <taxon>Bacteria</taxon>
        <taxon>Bacillati</taxon>
        <taxon>Actinomycetota</taxon>
        <taxon>Actinomycetes</taxon>
        <taxon>Pseudonocardiales</taxon>
        <taxon>Pseudonocardiaceae</taxon>
        <taxon>Kibdelosporangium</taxon>
    </lineage>
</organism>
<keyword evidence="1" id="KW-0472">Membrane</keyword>
<reference evidence="2 3" key="1">
    <citation type="submission" date="2015-07" db="EMBL/GenBank/DDBJ databases">
        <title>Genome sequencing of Kibdelosporangium phytohabitans.</title>
        <authorList>
            <person name="Qin S."/>
            <person name="Xing K."/>
        </authorList>
    </citation>
    <scope>NUCLEOTIDE SEQUENCE [LARGE SCALE GENOMIC DNA]</scope>
    <source>
        <strain evidence="2 3">KLBMP1111</strain>
    </source>
</reference>
<dbReference type="InterPro" id="IPR044857">
    <property type="entry name" value="T7SS_EccB_R1"/>
</dbReference>
<dbReference type="NCBIfam" id="TIGR03919">
    <property type="entry name" value="T7SS_EccB"/>
    <property type="match status" value="1"/>
</dbReference>
<gene>
    <name evidence="2" type="ORF">AOZ06_38680</name>
</gene>
<dbReference type="EMBL" id="CP012752">
    <property type="protein sequence ID" value="ALG12012.1"/>
    <property type="molecule type" value="Genomic_DNA"/>
</dbReference>
<proteinExistence type="predicted"/>
<dbReference type="InterPro" id="IPR007795">
    <property type="entry name" value="T7SS_EccB"/>
</dbReference>
<keyword evidence="3" id="KW-1185">Reference proteome</keyword>
<name>A0A0N9I115_9PSEU</name>
<feature type="transmembrane region" description="Helical" evidence="1">
    <location>
        <begin position="37"/>
        <end position="61"/>
    </location>
</feature>
<dbReference type="PANTHER" id="PTHR40765">
    <property type="entry name" value="ESX-2 SECRETION SYSTEM ATPASE ECCB2"/>
    <property type="match status" value="1"/>
</dbReference>
<dbReference type="Gene3D" id="3.30.2390.20">
    <property type="entry name" value="Type VII secretion system EccB, repeat 1 domain"/>
    <property type="match status" value="1"/>
</dbReference>